<comment type="similarity">
    <text evidence="2">Belongs to the peptidase S1 family. CLIP subfamily.</text>
</comment>
<evidence type="ECO:0000256" key="2">
    <source>
        <dbReference type="ARBA" id="ARBA00024195"/>
    </source>
</evidence>
<dbReference type="Gene3D" id="2.40.10.10">
    <property type="entry name" value="Trypsin-like serine proteases"/>
    <property type="match status" value="2"/>
</dbReference>
<keyword evidence="5" id="KW-1185">Reference proteome</keyword>
<sequence length="142" mass="16178">MRLLRLKKPVTYTDYVRPICLPLNESQRAKVNETLYTSGWGTPAFNISGRAVKKRFAHTLQSIMLKGDNTTQMCFSPQNENNTVCQGDDGGPLMYSRRKKWFVEGIANTEDTKFSCNNPNEEACATRITPVNIEWILLNMEP</sequence>
<evidence type="ECO:0000259" key="3">
    <source>
        <dbReference type="PROSITE" id="PS50240"/>
    </source>
</evidence>
<name>A0A8K0GLT7_IGNLU</name>
<dbReference type="Pfam" id="PF00089">
    <property type="entry name" value="Trypsin"/>
    <property type="match status" value="1"/>
</dbReference>
<reference evidence="4" key="1">
    <citation type="submission" date="2019-08" db="EMBL/GenBank/DDBJ databases">
        <title>The genome of the North American firefly Photinus pyralis.</title>
        <authorList>
            <consortium name="Photinus pyralis genome working group"/>
            <person name="Fallon T.R."/>
            <person name="Sander Lower S.E."/>
            <person name="Weng J.-K."/>
        </authorList>
    </citation>
    <scope>NUCLEOTIDE SEQUENCE</scope>
    <source>
        <strain evidence="4">TRF0915ILg1</strain>
        <tissue evidence="4">Whole body</tissue>
    </source>
</reference>
<dbReference type="InterPro" id="IPR009003">
    <property type="entry name" value="Peptidase_S1_PA"/>
</dbReference>
<comment type="caution">
    <text evidence="4">The sequence shown here is derived from an EMBL/GenBank/DDBJ whole genome shotgun (WGS) entry which is preliminary data.</text>
</comment>
<evidence type="ECO:0000313" key="5">
    <source>
        <dbReference type="Proteomes" id="UP000801492"/>
    </source>
</evidence>
<feature type="domain" description="Peptidase S1" evidence="3">
    <location>
        <begin position="1"/>
        <end position="141"/>
    </location>
</feature>
<dbReference type="AlphaFoldDB" id="A0A8K0GLT7"/>
<dbReference type="EMBL" id="VTPC01000666">
    <property type="protein sequence ID" value="KAF2904829.1"/>
    <property type="molecule type" value="Genomic_DNA"/>
</dbReference>
<evidence type="ECO:0000256" key="1">
    <source>
        <dbReference type="ARBA" id="ARBA00023157"/>
    </source>
</evidence>
<proteinExistence type="inferred from homology"/>
<dbReference type="SUPFAM" id="SSF50494">
    <property type="entry name" value="Trypsin-like serine proteases"/>
    <property type="match status" value="1"/>
</dbReference>
<accession>A0A8K0GLT7</accession>
<dbReference type="GO" id="GO:0004252">
    <property type="term" value="F:serine-type endopeptidase activity"/>
    <property type="evidence" value="ECO:0007669"/>
    <property type="project" value="InterPro"/>
</dbReference>
<dbReference type="InterPro" id="IPR001254">
    <property type="entry name" value="Trypsin_dom"/>
</dbReference>
<keyword evidence="1" id="KW-1015">Disulfide bond</keyword>
<dbReference type="GO" id="GO:0006508">
    <property type="term" value="P:proteolysis"/>
    <property type="evidence" value="ECO:0007669"/>
    <property type="project" value="InterPro"/>
</dbReference>
<gene>
    <name evidence="4" type="ORF">ILUMI_01335</name>
</gene>
<dbReference type="OrthoDB" id="6355487at2759"/>
<protein>
    <recommendedName>
        <fullName evidence="3">Peptidase S1 domain-containing protein</fullName>
    </recommendedName>
</protein>
<evidence type="ECO:0000313" key="4">
    <source>
        <dbReference type="EMBL" id="KAF2904829.1"/>
    </source>
</evidence>
<dbReference type="InterPro" id="IPR043504">
    <property type="entry name" value="Peptidase_S1_PA_chymotrypsin"/>
</dbReference>
<dbReference type="PANTHER" id="PTHR24256">
    <property type="entry name" value="TRYPTASE-RELATED"/>
    <property type="match status" value="1"/>
</dbReference>
<organism evidence="4 5">
    <name type="scientific">Ignelater luminosus</name>
    <name type="common">Cucubano</name>
    <name type="synonym">Pyrophorus luminosus</name>
    <dbReference type="NCBI Taxonomy" id="2038154"/>
    <lineage>
        <taxon>Eukaryota</taxon>
        <taxon>Metazoa</taxon>
        <taxon>Ecdysozoa</taxon>
        <taxon>Arthropoda</taxon>
        <taxon>Hexapoda</taxon>
        <taxon>Insecta</taxon>
        <taxon>Pterygota</taxon>
        <taxon>Neoptera</taxon>
        <taxon>Endopterygota</taxon>
        <taxon>Coleoptera</taxon>
        <taxon>Polyphaga</taxon>
        <taxon>Elateriformia</taxon>
        <taxon>Elateroidea</taxon>
        <taxon>Elateridae</taxon>
        <taxon>Agrypninae</taxon>
        <taxon>Pyrophorini</taxon>
        <taxon>Ignelater</taxon>
    </lineage>
</organism>
<dbReference type="InterPro" id="IPR051487">
    <property type="entry name" value="Ser/Thr_Proteases_Immune/Dev"/>
</dbReference>
<dbReference type="PROSITE" id="PS50240">
    <property type="entry name" value="TRYPSIN_DOM"/>
    <property type="match status" value="1"/>
</dbReference>
<dbReference type="Proteomes" id="UP000801492">
    <property type="component" value="Unassembled WGS sequence"/>
</dbReference>